<evidence type="ECO:0000313" key="1">
    <source>
        <dbReference type="EMBL" id="OWA49900.1"/>
    </source>
</evidence>
<reference evidence="2" key="1">
    <citation type="submission" date="2017-01" db="EMBL/GenBank/DDBJ databases">
        <title>Comparative genomics of anhydrobiosis in the tardigrade Hypsibius dujardini.</title>
        <authorList>
            <person name="Yoshida Y."/>
            <person name="Koutsovoulos G."/>
            <person name="Laetsch D."/>
            <person name="Stevens L."/>
            <person name="Kumar S."/>
            <person name="Horikawa D."/>
            <person name="Ishino K."/>
            <person name="Komine S."/>
            <person name="Tomita M."/>
            <person name="Blaxter M."/>
            <person name="Arakawa K."/>
        </authorList>
    </citation>
    <scope>NUCLEOTIDE SEQUENCE [LARGE SCALE GENOMIC DNA]</scope>
    <source>
        <strain evidence="2">Z151</strain>
    </source>
</reference>
<evidence type="ECO:0000313" key="2">
    <source>
        <dbReference type="Proteomes" id="UP000192578"/>
    </source>
</evidence>
<keyword evidence="2" id="KW-1185">Reference proteome</keyword>
<name>A0A9X6N9H1_HYPEX</name>
<gene>
    <name evidence="1" type="ORF">BV898_14436</name>
</gene>
<dbReference type="Proteomes" id="UP000192578">
    <property type="component" value="Unassembled WGS sequence"/>
</dbReference>
<organism evidence="1 2">
    <name type="scientific">Hypsibius exemplaris</name>
    <name type="common">Freshwater tardigrade</name>
    <dbReference type="NCBI Taxonomy" id="2072580"/>
    <lineage>
        <taxon>Eukaryota</taxon>
        <taxon>Metazoa</taxon>
        <taxon>Ecdysozoa</taxon>
        <taxon>Tardigrada</taxon>
        <taxon>Eutardigrada</taxon>
        <taxon>Parachela</taxon>
        <taxon>Hypsibioidea</taxon>
        <taxon>Hypsibiidae</taxon>
        <taxon>Hypsibius</taxon>
    </lineage>
</organism>
<comment type="caution">
    <text evidence="1">The sequence shown here is derived from an EMBL/GenBank/DDBJ whole genome shotgun (WGS) entry which is preliminary data.</text>
</comment>
<proteinExistence type="predicted"/>
<dbReference type="EMBL" id="MTYJ01000176">
    <property type="protein sequence ID" value="OWA49900.1"/>
    <property type="molecule type" value="Genomic_DNA"/>
</dbReference>
<protein>
    <submittedName>
        <fullName evidence="1">Uncharacterized protein</fullName>
    </submittedName>
</protein>
<dbReference type="AlphaFoldDB" id="A0A9X6N9H1"/>
<sequence length="150" mass="16537">MPYNELAQGLDAVSLNSVPDGIVCIGNIVNPSPERNFLVFEKQHLRLAFIGTQSRPGGFVDFTPYVNWMIPATEECVLFPNGENGCEKLPDRLRGSHIRPAMDSADYTCHSRKANGYVFLLCADSAADDATVNDLGGIVVMKTHTETLWY</sequence>
<accession>A0A9X6N9H1</accession>